<dbReference type="Proteomes" id="UP000246661">
    <property type="component" value="Unassembled WGS sequence"/>
</dbReference>
<keyword evidence="4" id="KW-1185">Reference proteome</keyword>
<proteinExistence type="predicted"/>
<evidence type="ECO:0000256" key="1">
    <source>
        <dbReference type="SAM" id="MobiDB-lite"/>
    </source>
</evidence>
<dbReference type="RefSeq" id="WP_245900129.1">
    <property type="nucleotide sequence ID" value="NZ_QGTX01000001.1"/>
</dbReference>
<evidence type="ECO:0000259" key="2">
    <source>
        <dbReference type="Pfam" id="PF01814"/>
    </source>
</evidence>
<protein>
    <submittedName>
        <fullName evidence="3">Hemerythrin HHE cation binding domain-containing protein</fullName>
    </submittedName>
</protein>
<gene>
    <name evidence="3" type="ORF">JD79_03120</name>
</gene>
<dbReference type="InterPro" id="IPR012312">
    <property type="entry name" value="Hemerythrin-like"/>
</dbReference>
<evidence type="ECO:0000313" key="3">
    <source>
        <dbReference type="EMBL" id="PWW23943.1"/>
    </source>
</evidence>
<comment type="caution">
    <text evidence="3">The sequence shown here is derived from an EMBL/GenBank/DDBJ whole genome shotgun (WGS) entry which is preliminary data.</text>
</comment>
<feature type="domain" description="Hemerythrin-like" evidence="2">
    <location>
        <begin position="21"/>
        <end position="156"/>
    </location>
</feature>
<feature type="compositionally biased region" description="Low complexity" evidence="1">
    <location>
        <begin position="243"/>
        <end position="297"/>
    </location>
</feature>
<dbReference type="Pfam" id="PF01814">
    <property type="entry name" value="Hemerythrin"/>
    <property type="match status" value="1"/>
</dbReference>
<dbReference type="EMBL" id="QGTX01000001">
    <property type="protein sequence ID" value="PWW23943.1"/>
    <property type="molecule type" value="Genomic_DNA"/>
</dbReference>
<name>A0A317QLS5_9ACTN</name>
<dbReference type="Gene3D" id="1.20.120.520">
    <property type="entry name" value="nmb1532 protein domain like"/>
    <property type="match status" value="1"/>
</dbReference>
<organism evidence="3 4">
    <name type="scientific">Geodermatophilus normandii</name>
    <dbReference type="NCBI Taxonomy" id="1137989"/>
    <lineage>
        <taxon>Bacteria</taxon>
        <taxon>Bacillati</taxon>
        <taxon>Actinomycetota</taxon>
        <taxon>Actinomycetes</taxon>
        <taxon>Geodermatophilales</taxon>
        <taxon>Geodermatophilaceae</taxon>
        <taxon>Geodermatophilus</taxon>
    </lineage>
</organism>
<sequence length="313" mass="31998">MTAPLPFPVTPRRPGDPEADVARLALAHRALRDGCRLLADVAEEAAAGAVWSPERRRAVLGFGRAVLREVRAHTAREDAVLWPVVAACAGAHGVDLEPLTEDHAVLRGLLVRAGTALAGSAADPAAAPALAAVLRELAVVFDEHVEEEEREVFPVLRRCVSVRDLARYEAVCARGSGLRQAAFALAWTADACRTPAERAGLLAATPRRCGCSSVPPGRAGGAAATSSPAAPGVDDATKAPPGALSAPKAAQARAARAAASQPGCPVRSATATATARCASAASRSPRAAARRASSVAVGPKAMRAVSVPQTPSR</sequence>
<reference evidence="4" key="1">
    <citation type="submission" date="2018-05" db="EMBL/GenBank/DDBJ databases">
        <authorList>
            <person name="Klenk H.-P."/>
            <person name="Huntemann M."/>
            <person name="Clum A."/>
            <person name="Pillay M."/>
            <person name="Palaniappan K."/>
            <person name="Varghese N."/>
            <person name="Mikhailova N."/>
            <person name="Stamatis D."/>
            <person name="Reddy T."/>
            <person name="Daum C."/>
            <person name="Shapiro N."/>
            <person name="Ivanova N."/>
            <person name="Kyrpides N."/>
            <person name="Woyke T."/>
        </authorList>
    </citation>
    <scope>NUCLEOTIDE SEQUENCE [LARGE SCALE GENOMIC DNA]</scope>
    <source>
        <strain evidence="4">DSM 45417</strain>
    </source>
</reference>
<feature type="compositionally biased region" description="Low complexity" evidence="1">
    <location>
        <begin position="217"/>
        <end position="232"/>
    </location>
</feature>
<feature type="region of interest" description="Disordered" evidence="1">
    <location>
        <begin position="217"/>
        <end position="313"/>
    </location>
</feature>
<evidence type="ECO:0000313" key="4">
    <source>
        <dbReference type="Proteomes" id="UP000246661"/>
    </source>
</evidence>
<accession>A0A317QLS5</accession>
<dbReference type="AlphaFoldDB" id="A0A317QLS5"/>